<dbReference type="EMBL" id="BGZK01000062">
    <property type="protein sequence ID" value="GBP14215.1"/>
    <property type="molecule type" value="Genomic_DNA"/>
</dbReference>
<evidence type="ECO:0000313" key="2">
    <source>
        <dbReference type="EMBL" id="GBP14215.1"/>
    </source>
</evidence>
<feature type="region of interest" description="Disordered" evidence="1">
    <location>
        <begin position="1"/>
        <end position="68"/>
    </location>
</feature>
<keyword evidence="3" id="KW-1185">Reference proteome</keyword>
<evidence type="ECO:0000256" key="1">
    <source>
        <dbReference type="SAM" id="MobiDB-lite"/>
    </source>
</evidence>
<organism evidence="2 3">
    <name type="scientific">Eumeta variegata</name>
    <name type="common">Bagworm moth</name>
    <name type="synonym">Eumeta japonica</name>
    <dbReference type="NCBI Taxonomy" id="151549"/>
    <lineage>
        <taxon>Eukaryota</taxon>
        <taxon>Metazoa</taxon>
        <taxon>Ecdysozoa</taxon>
        <taxon>Arthropoda</taxon>
        <taxon>Hexapoda</taxon>
        <taxon>Insecta</taxon>
        <taxon>Pterygota</taxon>
        <taxon>Neoptera</taxon>
        <taxon>Endopterygota</taxon>
        <taxon>Lepidoptera</taxon>
        <taxon>Glossata</taxon>
        <taxon>Ditrysia</taxon>
        <taxon>Tineoidea</taxon>
        <taxon>Psychidae</taxon>
        <taxon>Oiketicinae</taxon>
        <taxon>Eumeta</taxon>
    </lineage>
</organism>
<accession>A0A4C1TJB4</accession>
<name>A0A4C1TJB4_EUMVA</name>
<comment type="caution">
    <text evidence="2">The sequence shown here is derived from an EMBL/GenBank/DDBJ whole genome shotgun (WGS) entry which is preliminary data.</text>
</comment>
<evidence type="ECO:0000313" key="3">
    <source>
        <dbReference type="Proteomes" id="UP000299102"/>
    </source>
</evidence>
<protein>
    <submittedName>
        <fullName evidence="2">Uncharacterized protein</fullName>
    </submittedName>
</protein>
<gene>
    <name evidence="2" type="ORF">EVAR_7642_1</name>
</gene>
<proteinExistence type="predicted"/>
<dbReference type="AlphaFoldDB" id="A0A4C1TJB4"/>
<reference evidence="2 3" key="1">
    <citation type="journal article" date="2019" name="Commun. Biol.">
        <title>The bagworm genome reveals a unique fibroin gene that provides high tensile strength.</title>
        <authorList>
            <person name="Kono N."/>
            <person name="Nakamura H."/>
            <person name="Ohtoshi R."/>
            <person name="Tomita M."/>
            <person name="Numata K."/>
            <person name="Arakawa K."/>
        </authorList>
    </citation>
    <scope>NUCLEOTIDE SEQUENCE [LARGE SCALE GENOMIC DNA]</scope>
</reference>
<dbReference type="Proteomes" id="UP000299102">
    <property type="component" value="Unassembled WGS sequence"/>
</dbReference>
<sequence length="121" mass="12815">MSLNIKPSGKTKFARNTGAVGGRARGRGVRAAEAGGRRARLSIPSATDERRAALRRPPPASGRAPPTRAAVRRALHNSLDLFPLANVARGRSGTRRLPHSRRSALALKPLTVTADAIAPAW</sequence>